<dbReference type="EMBL" id="BMAW01013059">
    <property type="protein sequence ID" value="GFT31707.1"/>
    <property type="molecule type" value="Genomic_DNA"/>
</dbReference>
<sequence>MNLVHWVVYAKHKNLAEGDITKLMKFLAEEVEGAVTANNIKGLLVSEYSIKSPLENFNVRSKPVPTRAPQFPFLSFLRNYRTFASTLQLYDGHRRIQTEIKGYQQMFPVH</sequence>
<protein>
    <submittedName>
        <fullName evidence="1">Uncharacterized protein</fullName>
    </submittedName>
</protein>
<dbReference type="AlphaFoldDB" id="A0A8X6NRV1"/>
<keyword evidence="2" id="KW-1185">Reference proteome</keyword>
<comment type="caution">
    <text evidence="1">The sequence shown here is derived from an EMBL/GenBank/DDBJ whole genome shotgun (WGS) entry which is preliminary data.</text>
</comment>
<gene>
    <name evidence="1" type="ORF">NPIL_357851</name>
</gene>
<proteinExistence type="predicted"/>
<evidence type="ECO:0000313" key="2">
    <source>
        <dbReference type="Proteomes" id="UP000887013"/>
    </source>
</evidence>
<dbReference type="Proteomes" id="UP000887013">
    <property type="component" value="Unassembled WGS sequence"/>
</dbReference>
<evidence type="ECO:0000313" key="1">
    <source>
        <dbReference type="EMBL" id="GFT31707.1"/>
    </source>
</evidence>
<accession>A0A8X6NRV1</accession>
<dbReference type="OrthoDB" id="6471384at2759"/>
<organism evidence="1 2">
    <name type="scientific">Nephila pilipes</name>
    <name type="common">Giant wood spider</name>
    <name type="synonym">Nephila maculata</name>
    <dbReference type="NCBI Taxonomy" id="299642"/>
    <lineage>
        <taxon>Eukaryota</taxon>
        <taxon>Metazoa</taxon>
        <taxon>Ecdysozoa</taxon>
        <taxon>Arthropoda</taxon>
        <taxon>Chelicerata</taxon>
        <taxon>Arachnida</taxon>
        <taxon>Araneae</taxon>
        <taxon>Araneomorphae</taxon>
        <taxon>Entelegynae</taxon>
        <taxon>Araneoidea</taxon>
        <taxon>Nephilidae</taxon>
        <taxon>Nephila</taxon>
    </lineage>
</organism>
<reference evidence="1" key="1">
    <citation type="submission" date="2020-08" db="EMBL/GenBank/DDBJ databases">
        <title>Multicomponent nature underlies the extraordinary mechanical properties of spider dragline silk.</title>
        <authorList>
            <person name="Kono N."/>
            <person name="Nakamura H."/>
            <person name="Mori M."/>
            <person name="Yoshida Y."/>
            <person name="Ohtoshi R."/>
            <person name="Malay A.D."/>
            <person name="Moran D.A.P."/>
            <person name="Tomita M."/>
            <person name="Numata K."/>
            <person name="Arakawa K."/>
        </authorList>
    </citation>
    <scope>NUCLEOTIDE SEQUENCE</scope>
</reference>
<name>A0A8X6NRV1_NEPPI</name>